<evidence type="ECO:0000259" key="8">
    <source>
        <dbReference type="PROSITE" id="PS51459"/>
    </source>
</evidence>
<keyword evidence="3" id="KW-0547">Nucleotide-binding</keyword>
<dbReference type="Gene3D" id="1.10.3290.10">
    <property type="entry name" value="Fido-like domain"/>
    <property type="match status" value="1"/>
</dbReference>
<dbReference type="SUPFAM" id="SSF140931">
    <property type="entry name" value="Fic-like"/>
    <property type="match status" value="1"/>
</dbReference>
<dbReference type="EC" id="2.7.7.108" evidence="5"/>
<dbReference type="InterPro" id="IPR003812">
    <property type="entry name" value="Fido"/>
</dbReference>
<evidence type="ECO:0000256" key="6">
    <source>
        <dbReference type="ARBA" id="ARBA00047939"/>
    </source>
</evidence>
<evidence type="ECO:0000313" key="10">
    <source>
        <dbReference type="Proteomes" id="UP000256913"/>
    </source>
</evidence>
<keyword evidence="1" id="KW-0808">Transferase</keyword>
<keyword evidence="4" id="KW-0067">ATP-binding</keyword>
<dbReference type="GO" id="GO:0005524">
    <property type="term" value="F:ATP binding"/>
    <property type="evidence" value="ECO:0007669"/>
    <property type="project" value="UniProtKB-KW"/>
</dbReference>
<feature type="domain" description="Fido" evidence="8">
    <location>
        <begin position="49"/>
        <end position="187"/>
    </location>
</feature>
<proteinExistence type="predicted"/>
<evidence type="ECO:0000256" key="1">
    <source>
        <dbReference type="ARBA" id="ARBA00022679"/>
    </source>
</evidence>
<dbReference type="GO" id="GO:0051302">
    <property type="term" value="P:regulation of cell division"/>
    <property type="evidence" value="ECO:0007669"/>
    <property type="project" value="TreeGrafter"/>
</dbReference>
<keyword evidence="2" id="KW-0548">Nucleotidyltransferase</keyword>
<dbReference type="Proteomes" id="UP000256913">
    <property type="component" value="Unassembled WGS sequence"/>
</dbReference>
<dbReference type="GO" id="GO:0070733">
    <property type="term" value="F:AMPylase activity"/>
    <property type="evidence" value="ECO:0007669"/>
    <property type="project" value="UniProtKB-EC"/>
</dbReference>
<evidence type="ECO:0000256" key="7">
    <source>
        <dbReference type="ARBA" id="ARBA00048696"/>
    </source>
</evidence>
<accession>A0A3D9ZL25</accession>
<protein>
    <recommendedName>
        <fullName evidence="5">protein adenylyltransferase</fullName>
        <ecNumber evidence="5">2.7.7.108</ecNumber>
    </recommendedName>
</protein>
<evidence type="ECO:0000313" key="9">
    <source>
        <dbReference type="EMBL" id="REF97212.1"/>
    </source>
</evidence>
<dbReference type="RefSeq" id="WP_116068613.1">
    <property type="nucleotide sequence ID" value="NZ_BONB01000020.1"/>
</dbReference>
<comment type="catalytic activity">
    <reaction evidence="7">
        <text>L-tyrosyl-[protein] + ATP = O-(5'-adenylyl)-L-tyrosyl-[protein] + diphosphate</text>
        <dbReference type="Rhea" id="RHEA:54288"/>
        <dbReference type="Rhea" id="RHEA-COMP:10136"/>
        <dbReference type="Rhea" id="RHEA-COMP:13846"/>
        <dbReference type="ChEBI" id="CHEBI:30616"/>
        <dbReference type="ChEBI" id="CHEBI:33019"/>
        <dbReference type="ChEBI" id="CHEBI:46858"/>
        <dbReference type="ChEBI" id="CHEBI:83624"/>
        <dbReference type="EC" id="2.7.7.108"/>
    </reaction>
</comment>
<dbReference type="InterPro" id="IPR036597">
    <property type="entry name" value="Fido-like_dom_sf"/>
</dbReference>
<evidence type="ECO:0000256" key="5">
    <source>
        <dbReference type="ARBA" id="ARBA00034531"/>
    </source>
</evidence>
<evidence type="ECO:0000256" key="3">
    <source>
        <dbReference type="ARBA" id="ARBA00022741"/>
    </source>
</evidence>
<name>A0A3D9ZL25_9ACTN</name>
<evidence type="ECO:0000256" key="2">
    <source>
        <dbReference type="ARBA" id="ARBA00022695"/>
    </source>
</evidence>
<dbReference type="PROSITE" id="PS51459">
    <property type="entry name" value="FIDO"/>
    <property type="match status" value="1"/>
</dbReference>
<dbReference type="PANTHER" id="PTHR39560:SF1">
    <property type="entry name" value="PROTEIN ADENYLYLTRANSFERASE FIC-RELATED"/>
    <property type="match status" value="1"/>
</dbReference>
<dbReference type="PANTHER" id="PTHR39560">
    <property type="entry name" value="PROTEIN ADENYLYLTRANSFERASE FIC-RELATED"/>
    <property type="match status" value="1"/>
</dbReference>
<evidence type="ECO:0000256" key="4">
    <source>
        <dbReference type="ARBA" id="ARBA00022840"/>
    </source>
</evidence>
<dbReference type="OrthoDB" id="9813719at2"/>
<dbReference type="Pfam" id="PF02661">
    <property type="entry name" value="Fic"/>
    <property type="match status" value="1"/>
</dbReference>
<comment type="catalytic activity">
    <reaction evidence="6">
        <text>L-threonyl-[protein] + ATP = 3-O-(5'-adenylyl)-L-threonyl-[protein] + diphosphate</text>
        <dbReference type="Rhea" id="RHEA:54292"/>
        <dbReference type="Rhea" id="RHEA-COMP:11060"/>
        <dbReference type="Rhea" id="RHEA-COMP:13847"/>
        <dbReference type="ChEBI" id="CHEBI:30013"/>
        <dbReference type="ChEBI" id="CHEBI:30616"/>
        <dbReference type="ChEBI" id="CHEBI:33019"/>
        <dbReference type="ChEBI" id="CHEBI:138113"/>
        <dbReference type="EC" id="2.7.7.108"/>
    </reaction>
</comment>
<organism evidence="9 10">
    <name type="scientific">Asanoa ferruginea</name>
    <dbReference type="NCBI Taxonomy" id="53367"/>
    <lineage>
        <taxon>Bacteria</taxon>
        <taxon>Bacillati</taxon>
        <taxon>Actinomycetota</taxon>
        <taxon>Actinomycetes</taxon>
        <taxon>Micromonosporales</taxon>
        <taxon>Micromonosporaceae</taxon>
        <taxon>Asanoa</taxon>
    </lineage>
</organism>
<reference evidence="9 10" key="1">
    <citation type="submission" date="2018-08" db="EMBL/GenBank/DDBJ databases">
        <title>Sequencing the genomes of 1000 actinobacteria strains.</title>
        <authorList>
            <person name="Klenk H.-P."/>
        </authorList>
    </citation>
    <scope>NUCLEOTIDE SEQUENCE [LARGE SCALE GENOMIC DNA]</scope>
    <source>
        <strain evidence="9 10">DSM 44099</strain>
    </source>
</reference>
<dbReference type="EMBL" id="QUMQ01000001">
    <property type="protein sequence ID" value="REF97212.1"/>
    <property type="molecule type" value="Genomic_DNA"/>
</dbReference>
<sequence length="192" mass="21637">MDDPYCVPGTNCLANLLGITDADQLHEVEAQVASIRDVEISRSTVPGSYNASHLFRFHELLFRDVYAWAGQARTVDISKPGVYFCNWRFVEDEVTAVLDRLKDDGFLAGIRIDAFVPALAHYYGELNVRHPFREGNGRAIRAFLRQLAAAAGYRLDWSELSQHDNIAACQDHYRSGNTAELVKVLEPVVRRL</sequence>
<keyword evidence="10" id="KW-1185">Reference proteome</keyword>
<comment type="caution">
    <text evidence="9">The sequence shown here is derived from an EMBL/GenBank/DDBJ whole genome shotgun (WGS) entry which is preliminary data.</text>
</comment>
<gene>
    <name evidence="9" type="ORF">DFJ67_3209</name>
</gene>
<dbReference type="AlphaFoldDB" id="A0A3D9ZL25"/>